<dbReference type="EMBL" id="CAJVPM010020246">
    <property type="protein sequence ID" value="CAG8634013.1"/>
    <property type="molecule type" value="Genomic_DNA"/>
</dbReference>
<gene>
    <name evidence="1" type="ORF">SCALOS_LOCUS8074</name>
</gene>
<reference evidence="1" key="1">
    <citation type="submission" date="2021-06" db="EMBL/GenBank/DDBJ databases">
        <authorList>
            <person name="Kallberg Y."/>
            <person name="Tangrot J."/>
            <person name="Rosling A."/>
        </authorList>
    </citation>
    <scope>NUCLEOTIDE SEQUENCE</scope>
    <source>
        <strain evidence="1">AU212A</strain>
    </source>
</reference>
<keyword evidence="2" id="KW-1185">Reference proteome</keyword>
<dbReference type="Proteomes" id="UP000789860">
    <property type="component" value="Unassembled WGS sequence"/>
</dbReference>
<proteinExistence type="predicted"/>
<organism evidence="1 2">
    <name type="scientific">Scutellospora calospora</name>
    <dbReference type="NCBI Taxonomy" id="85575"/>
    <lineage>
        <taxon>Eukaryota</taxon>
        <taxon>Fungi</taxon>
        <taxon>Fungi incertae sedis</taxon>
        <taxon>Mucoromycota</taxon>
        <taxon>Glomeromycotina</taxon>
        <taxon>Glomeromycetes</taxon>
        <taxon>Diversisporales</taxon>
        <taxon>Gigasporaceae</taxon>
        <taxon>Scutellospora</taxon>
    </lineage>
</organism>
<protein>
    <submittedName>
        <fullName evidence="1">5779_t:CDS:1</fullName>
    </submittedName>
</protein>
<sequence>MSYDYISNKMEWISSLKVGAQTKNMRKTSIICTIGMFKSHSTFIYALIVPNFYFIQGPKTNS</sequence>
<name>A0ACA9N5X7_9GLOM</name>
<evidence type="ECO:0000313" key="2">
    <source>
        <dbReference type="Proteomes" id="UP000789860"/>
    </source>
</evidence>
<comment type="caution">
    <text evidence="1">The sequence shown here is derived from an EMBL/GenBank/DDBJ whole genome shotgun (WGS) entry which is preliminary data.</text>
</comment>
<evidence type="ECO:0000313" key="1">
    <source>
        <dbReference type="EMBL" id="CAG8634013.1"/>
    </source>
</evidence>
<feature type="non-terminal residue" evidence="1">
    <location>
        <position position="62"/>
    </location>
</feature>
<accession>A0ACA9N5X7</accession>